<keyword evidence="14" id="KW-0245">EGF-like domain</keyword>
<dbReference type="InterPro" id="IPR017441">
    <property type="entry name" value="Protein_kinase_ATP_BS"/>
</dbReference>
<accession>A0ABD3RJD0</accession>
<dbReference type="PROSITE" id="PS50948">
    <property type="entry name" value="PAN"/>
    <property type="match status" value="1"/>
</dbReference>
<evidence type="ECO:0000259" key="18">
    <source>
        <dbReference type="PROSITE" id="PS50011"/>
    </source>
</evidence>
<keyword evidence="7 13" id="KW-0418">Kinase</keyword>
<dbReference type="InterPro" id="IPR003609">
    <property type="entry name" value="Pan_app"/>
</dbReference>
<dbReference type="InterPro" id="IPR000719">
    <property type="entry name" value="Prot_kinase_dom"/>
</dbReference>
<evidence type="ECO:0000256" key="17">
    <source>
        <dbReference type="SAM" id="SignalP"/>
    </source>
</evidence>
<dbReference type="FunFam" id="1.10.510.10:FF:000060">
    <property type="entry name" value="G-type lectin S-receptor-like serine/threonine-protein kinase"/>
    <property type="match status" value="1"/>
</dbReference>
<dbReference type="InterPro" id="IPR008271">
    <property type="entry name" value="Ser/Thr_kinase_AS"/>
</dbReference>
<keyword evidence="4 13" id="KW-0808">Transferase</keyword>
<evidence type="ECO:0000313" key="22">
    <source>
        <dbReference type="EMBL" id="KAL3813025.1"/>
    </source>
</evidence>
<dbReference type="Gene3D" id="2.90.10.10">
    <property type="entry name" value="Bulb-type lectin domain"/>
    <property type="match status" value="1"/>
</dbReference>
<dbReference type="SUPFAM" id="SSF51110">
    <property type="entry name" value="alpha-D-mannose-specific plant lectins"/>
    <property type="match status" value="1"/>
</dbReference>
<evidence type="ECO:0000256" key="16">
    <source>
        <dbReference type="SAM" id="MobiDB-lite"/>
    </source>
</evidence>
<evidence type="ECO:0000256" key="4">
    <source>
        <dbReference type="ARBA" id="ARBA00022679"/>
    </source>
</evidence>
<dbReference type="Gene3D" id="3.30.200.20">
    <property type="entry name" value="Phosphorylase Kinase, domain 1"/>
    <property type="match status" value="1"/>
</dbReference>
<gene>
    <name evidence="22" type="ORF">ACJIZ3_014293</name>
</gene>
<evidence type="ECO:0000256" key="6">
    <source>
        <dbReference type="ARBA" id="ARBA00022741"/>
    </source>
</evidence>
<dbReference type="PROSITE" id="PS50026">
    <property type="entry name" value="EGF_3"/>
    <property type="match status" value="1"/>
</dbReference>
<dbReference type="SMART" id="SM00473">
    <property type="entry name" value="PAN_AP"/>
    <property type="match status" value="1"/>
</dbReference>
<sequence length="806" mass="90798">MNSKIVHLYLQSLLFVLVSHAPFPCFCLQTDTLTSNITFRDSDTIISGRHVFKLGFFSPENTSNRYLGVFYNVSEETVLANRARPLNDSSGTVTFSRNGNLILTNGRNETLWSTNETGASPRNTSAQIQDNGNLVLQDTSTGSIIWESFAYPSEVFLPTMSVTDNIYMGHKVGLSAWTNGSDPEPGSFTSPLVALNIPHWRSGPWNGMILTGGTFLTKLTLNSTGNIVQTMWNDQQRDWDITWFAVGNECDIYGTCGPFGSCNVRDSPICSCIRGFEAVNREEWESGNWTSGCARRRQHQCSISNNTSENRDGFLRLPFTKVPDFAEQFQLSQPDVCRTRCLSNCSCIAYAHDLGIGCMSWSGSLVDFQRFDGVGIDLFIRLESSELDNHSDRLLAIIIPIVVGFAAISILTIIPSETQQFIAWCWNKRKGKRIGDIKYFEADHVISLDSSAIVLKEETKKVKVKELPLFTFKTLSNATDKFHENNLLGRGGFGHVYKGYLAKGKVIAVKRLSAASGQGNEEFMNEVVVISKLQHRNLVRLIGCCVEREEKILIYEYMPNKSLDVCLFDPDHPSQKILDWKKRFNIIESIGRGLLYLHKDSRLKIIHRDLKPSNVLLDEDWNQKISDFGMARIFGGNEDFGNTSRVVGTYGYMAPEYSMEGRFSEKSDLYSFGVLMLEIISGKKNTHYYNHEFSLSLLGWAWKLWNEENGLDFVDQTIESSIFQGEIVRCIHIALLCIQEFSNHRPAVQTVLSMLSREIIDLPRPEQPVFAEKWNRSHVGIGTTQRSSQTGNPSSNDLTITVLDGR</sequence>
<dbReference type="FunFam" id="3.30.200.20:FF:000195">
    <property type="entry name" value="G-type lectin S-receptor-like serine/threonine-protein kinase"/>
    <property type="match status" value="1"/>
</dbReference>
<comment type="catalytic activity">
    <reaction evidence="11 13">
        <text>L-threonyl-[protein] + ATP = O-phospho-L-threonyl-[protein] + ADP + H(+)</text>
        <dbReference type="Rhea" id="RHEA:46608"/>
        <dbReference type="Rhea" id="RHEA-COMP:11060"/>
        <dbReference type="Rhea" id="RHEA-COMP:11605"/>
        <dbReference type="ChEBI" id="CHEBI:15378"/>
        <dbReference type="ChEBI" id="CHEBI:30013"/>
        <dbReference type="ChEBI" id="CHEBI:30616"/>
        <dbReference type="ChEBI" id="CHEBI:61977"/>
        <dbReference type="ChEBI" id="CHEBI:456216"/>
        <dbReference type="EC" id="2.7.11.1"/>
    </reaction>
</comment>
<keyword evidence="2" id="KW-1003">Cell membrane</keyword>
<dbReference type="EC" id="2.7.11.1" evidence="13"/>
<dbReference type="InterPro" id="IPR000742">
    <property type="entry name" value="EGF"/>
</dbReference>
<feature type="domain" description="EGF-like" evidence="19">
    <location>
        <begin position="246"/>
        <end position="282"/>
    </location>
</feature>
<feature type="binding site" evidence="15">
    <location>
        <position position="510"/>
    </location>
    <ligand>
        <name>ATP</name>
        <dbReference type="ChEBI" id="CHEBI:30616"/>
    </ligand>
</feature>
<dbReference type="AlphaFoldDB" id="A0ABD3RJD0"/>
<keyword evidence="10" id="KW-0325">Glycoprotein</keyword>
<evidence type="ECO:0000256" key="15">
    <source>
        <dbReference type="PROSITE-ProRule" id="PRU10141"/>
    </source>
</evidence>
<dbReference type="PROSITE" id="PS00108">
    <property type="entry name" value="PROTEIN_KINASE_ST"/>
    <property type="match status" value="1"/>
</dbReference>
<dbReference type="Pfam" id="PF08276">
    <property type="entry name" value="PAN_2"/>
    <property type="match status" value="1"/>
</dbReference>
<feature type="domain" description="Bulb-type lectin" evidence="20">
    <location>
        <begin position="30"/>
        <end position="149"/>
    </location>
</feature>
<evidence type="ECO:0000256" key="14">
    <source>
        <dbReference type="PROSITE-ProRule" id="PRU00076"/>
    </source>
</evidence>
<dbReference type="EMBL" id="JBJXBP010000008">
    <property type="protein sequence ID" value="KAL3813025.1"/>
    <property type="molecule type" value="Genomic_DNA"/>
</dbReference>
<dbReference type="CDD" id="cd00028">
    <property type="entry name" value="B_lectin"/>
    <property type="match status" value="1"/>
</dbReference>
<feature type="domain" description="Apple" evidence="21">
    <location>
        <begin position="301"/>
        <end position="383"/>
    </location>
</feature>
<feature type="domain" description="Protein kinase" evidence="18">
    <location>
        <begin position="482"/>
        <end position="770"/>
    </location>
</feature>
<comment type="caution">
    <text evidence="14">Lacks conserved residue(s) required for the propagation of feature annotation.</text>
</comment>
<dbReference type="CDD" id="cd00054">
    <property type="entry name" value="EGF_CA"/>
    <property type="match status" value="1"/>
</dbReference>
<dbReference type="CDD" id="cd14066">
    <property type="entry name" value="STKc_IRAK"/>
    <property type="match status" value="1"/>
</dbReference>
<evidence type="ECO:0000256" key="8">
    <source>
        <dbReference type="ARBA" id="ARBA00022840"/>
    </source>
</evidence>
<dbReference type="PROSITE" id="PS00107">
    <property type="entry name" value="PROTEIN_KINASE_ATP"/>
    <property type="match status" value="1"/>
</dbReference>
<comment type="catalytic activity">
    <reaction evidence="12 13">
        <text>L-seryl-[protein] + ATP = O-phospho-L-seryl-[protein] + ADP + H(+)</text>
        <dbReference type="Rhea" id="RHEA:17989"/>
        <dbReference type="Rhea" id="RHEA-COMP:9863"/>
        <dbReference type="Rhea" id="RHEA-COMP:11604"/>
        <dbReference type="ChEBI" id="CHEBI:15378"/>
        <dbReference type="ChEBI" id="CHEBI:29999"/>
        <dbReference type="ChEBI" id="CHEBI:30616"/>
        <dbReference type="ChEBI" id="CHEBI:83421"/>
        <dbReference type="ChEBI" id="CHEBI:456216"/>
        <dbReference type="EC" id="2.7.11.1"/>
    </reaction>
</comment>
<dbReference type="InterPro" id="IPR024171">
    <property type="entry name" value="SRK-like_kinase"/>
</dbReference>
<evidence type="ECO:0000256" key="12">
    <source>
        <dbReference type="ARBA" id="ARBA00048679"/>
    </source>
</evidence>
<dbReference type="Pfam" id="PF01453">
    <property type="entry name" value="B_lectin"/>
    <property type="match status" value="1"/>
</dbReference>
<evidence type="ECO:0000259" key="20">
    <source>
        <dbReference type="PROSITE" id="PS50927"/>
    </source>
</evidence>
<feature type="compositionally biased region" description="Polar residues" evidence="16">
    <location>
        <begin position="782"/>
        <end position="799"/>
    </location>
</feature>
<dbReference type="GO" id="GO:0005886">
    <property type="term" value="C:plasma membrane"/>
    <property type="evidence" value="ECO:0007669"/>
    <property type="project" value="UniProtKB-SubCell"/>
</dbReference>
<dbReference type="InterPro" id="IPR000858">
    <property type="entry name" value="S_locus_glycoprot_dom"/>
</dbReference>
<evidence type="ECO:0000313" key="23">
    <source>
        <dbReference type="Proteomes" id="UP001634393"/>
    </source>
</evidence>
<keyword evidence="6 13" id="KW-0547">Nucleotide-binding</keyword>
<dbReference type="PANTHER" id="PTHR27002:SF1082">
    <property type="entry name" value="OS06G0693000 PROTEIN"/>
    <property type="match status" value="1"/>
</dbReference>
<dbReference type="SUPFAM" id="SSF56112">
    <property type="entry name" value="Protein kinase-like (PK-like)"/>
    <property type="match status" value="1"/>
</dbReference>
<dbReference type="GO" id="GO:0004674">
    <property type="term" value="F:protein serine/threonine kinase activity"/>
    <property type="evidence" value="ECO:0007669"/>
    <property type="project" value="UniProtKB-KW"/>
</dbReference>
<dbReference type="PROSITE" id="PS50011">
    <property type="entry name" value="PROTEIN_KINASE_DOM"/>
    <property type="match status" value="1"/>
</dbReference>
<keyword evidence="3 13" id="KW-0723">Serine/threonine-protein kinase</keyword>
<dbReference type="PIRSF" id="PIRSF000641">
    <property type="entry name" value="SRK"/>
    <property type="match status" value="1"/>
</dbReference>
<dbReference type="Pfam" id="PF07714">
    <property type="entry name" value="PK_Tyr_Ser-Thr"/>
    <property type="match status" value="1"/>
</dbReference>
<keyword evidence="2" id="KW-0472">Membrane</keyword>
<organism evidence="22 23">
    <name type="scientific">Penstemon smallii</name>
    <dbReference type="NCBI Taxonomy" id="265156"/>
    <lineage>
        <taxon>Eukaryota</taxon>
        <taxon>Viridiplantae</taxon>
        <taxon>Streptophyta</taxon>
        <taxon>Embryophyta</taxon>
        <taxon>Tracheophyta</taxon>
        <taxon>Spermatophyta</taxon>
        <taxon>Magnoliopsida</taxon>
        <taxon>eudicotyledons</taxon>
        <taxon>Gunneridae</taxon>
        <taxon>Pentapetalae</taxon>
        <taxon>asterids</taxon>
        <taxon>lamiids</taxon>
        <taxon>Lamiales</taxon>
        <taxon>Plantaginaceae</taxon>
        <taxon>Cheloneae</taxon>
        <taxon>Penstemon</taxon>
    </lineage>
</organism>
<protein>
    <recommendedName>
        <fullName evidence="13">Receptor-like serine/threonine-protein kinase</fullName>
        <ecNumber evidence="13">2.7.11.1</ecNumber>
    </recommendedName>
</protein>
<comment type="similarity">
    <text evidence="13">Belongs to the protein kinase superfamily. Ser/Thr protein kinase family.</text>
</comment>
<feature type="region of interest" description="Disordered" evidence="16">
    <location>
        <begin position="782"/>
        <end position="806"/>
    </location>
</feature>
<reference evidence="22 23" key="1">
    <citation type="submission" date="2024-12" db="EMBL/GenBank/DDBJ databases">
        <title>The unique morphological basis and parallel evolutionary history of personate flowers in Penstemon.</title>
        <authorList>
            <person name="Depatie T.H."/>
            <person name="Wessinger C.A."/>
        </authorList>
    </citation>
    <scope>NUCLEOTIDE SEQUENCE [LARGE SCALE GENOMIC DNA]</scope>
    <source>
        <strain evidence="22">WTNN_2</strain>
        <tissue evidence="22">Leaf</tissue>
    </source>
</reference>
<dbReference type="SMART" id="SM00108">
    <property type="entry name" value="B_lectin"/>
    <property type="match status" value="1"/>
</dbReference>
<dbReference type="InterPro" id="IPR036426">
    <property type="entry name" value="Bulb-type_lectin_dom_sf"/>
</dbReference>
<dbReference type="InterPro" id="IPR011009">
    <property type="entry name" value="Kinase-like_dom_sf"/>
</dbReference>
<dbReference type="InterPro" id="IPR001245">
    <property type="entry name" value="Ser-Thr/Tyr_kinase_cat_dom"/>
</dbReference>
<keyword evidence="9" id="KW-1015">Disulfide bond</keyword>
<dbReference type="PROSITE" id="PS50927">
    <property type="entry name" value="BULB_LECTIN"/>
    <property type="match status" value="1"/>
</dbReference>
<keyword evidence="23" id="KW-1185">Reference proteome</keyword>
<evidence type="ECO:0000256" key="10">
    <source>
        <dbReference type="ARBA" id="ARBA00023180"/>
    </source>
</evidence>
<dbReference type="InterPro" id="IPR001480">
    <property type="entry name" value="Bulb-type_lectin_dom"/>
</dbReference>
<evidence type="ECO:0000256" key="1">
    <source>
        <dbReference type="ARBA" id="ARBA00004251"/>
    </source>
</evidence>
<evidence type="ECO:0000256" key="9">
    <source>
        <dbReference type="ARBA" id="ARBA00023157"/>
    </source>
</evidence>
<feature type="signal peptide" evidence="17">
    <location>
        <begin position="1"/>
        <end position="21"/>
    </location>
</feature>
<evidence type="ECO:0000256" key="11">
    <source>
        <dbReference type="ARBA" id="ARBA00047899"/>
    </source>
</evidence>
<dbReference type="CDD" id="cd01098">
    <property type="entry name" value="PAN_AP_plant"/>
    <property type="match status" value="1"/>
</dbReference>
<evidence type="ECO:0000256" key="5">
    <source>
        <dbReference type="ARBA" id="ARBA00022729"/>
    </source>
</evidence>
<dbReference type="PANTHER" id="PTHR27002">
    <property type="entry name" value="RECEPTOR-LIKE SERINE/THREONINE-PROTEIN KINASE SD1-8"/>
    <property type="match status" value="1"/>
</dbReference>
<keyword evidence="5 17" id="KW-0732">Signal</keyword>
<dbReference type="Gene3D" id="1.10.510.10">
    <property type="entry name" value="Transferase(Phosphotransferase) domain 1"/>
    <property type="match status" value="1"/>
</dbReference>
<evidence type="ECO:0000256" key="7">
    <source>
        <dbReference type="ARBA" id="ARBA00022777"/>
    </source>
</evidence>
<dbReference type="Proteomes" id="UP001634393">
    <property type="component" value="Unassembled WGS sequence"/>
</dbReference>
<evidence type="ECO:0000259" key="19">
    <source>
        <dbReference type="PROSITE" id="PS50026"/>
    </source>
</evidence>
<evidence type="ECO:0000259" key="21">
    <source>
        <dbReference type="PROSITE" id="PS50948"/>
    </source>
</evidence>
<evidence type="ECO:0000256" key="2">
    <source>
        <dbReference type="ARBA" id="ARBA00022475"/>
    </source>
</evidence>
<keyword evidence="8 13" id="KW-0067">ATP-binding</keyword>
<name>A0ABD3RJD0_9LAMI</name>
<evidence type="ECO:0000256" key="3">
    <source>
        <dbReference type="ARBA" id="ARBA00022527"/>
    </source>
</evidence>
<proteinExistence type="inferred from homology"/>
<dbReference type="GO" id="GO:0005524">
    <property type="term" value="F:ATP binding"/>
    <property type="evidence" value="ECO:0007669"/>
    <property type="project" value="UniProtKB-UniRule"/>
</dbReference>
<dbReference type="SMART" id="SM00220">
    <property type="entry name" value="S_TKc"/>
    <property type="match status" value="1"/>
</dbReference>
<feature type="chain" id="PRO_5044788954" description="Receptor-like serine/threonine-protein kinase" evidence="17">
    <location>
        <begin position="22"/>
        <end position="806"/>
    </location>
</feature>
<evidence type="ECO:0000256" key="13">
    <source>
        <dbReference type="PIRNR" id="PIRNR000641"/>
    </source>
</evidence>
<comment type="subcellular location">
    <subcellularLocation>
        <location evidence="1">Cell membrane</location>
        <topology evidence="1">Single-pass type I membrane protein</topology>
    </subcellularLocation>
</comment>
<comment type="caution">
    <text evidence="22">The sequence shown here is derived from an EMBL/GenBank/DDBJ whole genome shotgun (WGS) entry which is preliminary data.</text>
</comment>
<dbReference type="Pfam" id="PF00954">
    <property type="entry name" value="S_locus_glycop"/>
    <property type="match status" value="1"/>
</dbReference>